<feature type="compositionally biased region" description="Basic and acidic residues" evidence="2">
    <location>
        <begin position="296"/>
        <end position="310"/>
    </location>
</feature>
<evidence type="ECO:0000256" key="1">
    <source>
        <dbReference type="SAM" id="Coils"/>
    </source>
</evidence>
<dbReference type="PANTHER" id="PTHR47383:SF8">
    <property type="entry name" value="OS01G0768300 PROTEIN"/>
    <property type="match status" value="1"/>
</dbReference>
<accession>A0ABP1G5Y7</accession>
<dbReference type="EMBL" id="CAXHTA020000016">
    <property type="protein sequence ID" value="CAL5226780.1"/>
    <property type="molecule type" value="Genomic_DNA"/>
</dbReference>
<dbReference type="InterPro" id="IPR058935">
    <property type="entry name" value="At4g15545-like_C"/>
</dbReference>
<proteinExistence type="predicted"/>
<name>A0ABP1G5Y7_9CHLO</name>
<evidence type="ECO:0000313" key="4">
    <source>
        <dbReference type="EMBL" id="CAL5226780.1"/>
    </source>
</evidence>
<feature type="domain" description="At4g15545-like C-terminal" evidence="3">
    <location>
        <begin position="423"/>
        <end position="487"/>
    </location>
</feature>
<dbReference type="Proteomes" id="UP001497392">
    <property type="component" value="Unassembled WGS sequence"/>
</dbReference>
<feature type="compositionally biased region" description="Basic and acidic residues" evidence="2">
    <location>
        <begin position="359"/>
        <end position="369"/>
    </location>
</feature>
<feature type="coiled-coil region" evidence="1">
    <location>
        <begin position="78"/>
        <end position="126"/>
    </location>
</feature>
<reference evidence="4 5" key="1">
    <citation type="submission" date="2024-06" db="EMBL/GenBank/DDBJ databases">
        <authorList>
            <person name="Kraege A."/>
            <person name="Thomma B."/>
        </authorList>
    </citation>
    <scope>NUCLEOTIDE SEQUENCE [LARGE SCALE GENOMIC DNA]</scope>
</reference>
<evidence type="ECO:0000259" key="3">
    <source>
        <dbReference type="Pfam" id="PF25972"/>
    </source>
</evidence>
<protein>
    <submittedName>
        <fullName evidence="4">G9639 protein</fullName>
    </submittedName>
</protein>
<dbReference type="Pfam" id="PF25972">
    <property type="entry name" value="At4g15545_C"/>
    <property type="match status" value="1"/>
</dbReference>
<organism evidence="4 5">
    <name type="scientific">Coccomyxa viridis</name>
    <dbReference type="NCBI Taxonomy" id="1274662"/>
    <lineage>
        <taxon>Eukaryota</taxon>
        <taxon>Viridiplantae</taxon>
        <taxon>Chlorophyta</taxon>
        <taxon>core chlorophytes</taxon>
        <taxon>Trebouxiophyceae</taxon>
        <taxon>Trebouxiophyceae incertae sedis</taxon>
        <taxon>Coccomyxaceae</taxon>
        <taxon>Coccomyxa</taxon>
    </lineage>
</organism>
<feature type="compositionally biased region" description="Polar residues" evidence="2">
    <location>
        <begin position="217"/>
        <end position="231"/>
    </location>
</feature>
<feature type="region of interest" description="Disordered" evidence="2">
    <location>
        <begin position="141"/>
        <end position="426"/>
    </location>
</feature>
<comment type="caution">
    <text evidence="4">The sequence shown here is derived from an EMBL/GenBank/DDBJ whole genome shotgun (WGS) entry which is preliminary data.</text>
</comment>
<evidence type="ECO:0000313" key="5">
    <source>
        <dbReference type="Proteomes" id="UP001497392"/>
    </source>
</evidence>
<dbReference type="InterPro" id="IPR058936">
    <property type="entry name" value="At4g15545-like"/>
</dbReference>
<feature type="compositionally biased region" description="Basic and acidic residues" evidence="2">
    <location>
        <begin position="157"/>
        <end position="172"/>
    </location>
</feature>
<evidence type="ECO:0000256" key="2">
    <source>
        <dbReference type="SAM" id="MobiDB-lite"/>
    </source>
</evidence>
<keyword evidence="5" id="KW-1185">Reference proteome</keyword>
<gene>
    <name evidence="4" type="primary">g9639</name>
    <name evidence="4" type="ORF">VP750_LOCUS8686</name>
</gene>
<feature type="region of interest" description="Disordered" evidence="2">
    <location>
        <begin position="1"/>
        <end position="28"/>
    </location>
</feature>
<feature type="compositionally biased region" description="Polar residues" evidence="2">
    <location>
        <begin position="192"/>
        <end position="208"/>
    </location>
</feature>
<keyword evidence="1" id="KW-0175">Coiled coil</keyword>
<dbReference type="PANTHER" id="PTHR47383">
    <property type="entry name" value="OS03G0659800 PROTEIN"/>
    <property type="match status" value="1"/>
</dbReference>
<sequence length="492" mass="52962">MAGMAADAFHTQSPRGSRHDERKPLVPDQIADVLPSDADRKLEVAQGIINAAFRQKAAEMGGELQRLRTANADKDSRIRVLESRLAECQDTLRDARSQLQSSLEQNDALQSERASLTNSLRKLEAFKRNLLHTLQASDVVGTEGAGPLSSGANGLTNREDSWAKQGPAKDHLQANGVTGSGDAARTPFQDPGSYQQEYLSSTGHTANSARPLAGSSDAFSLSGNGLLQSQPHDAAGPFRHPGGSHISPARHSEHAEHSAAQQQPDPYAARRASHDGTYQSRDATRLSPGDTGPSRSYHEPLGRSHFEAEPRGVSGGNDSLLHIPSDVQSSAEGHARYPGHEPSLPNGRGNHAQHHHGHGNHDQSPRNAHDVSYQAPGSYAAGSARPQHPVYSEAFDDTPLPRESYPQSAPALPTQEAPQAKDRSEGREFFRRARARLSNEAFSAFLQAIKDMNAGITGRSETLQTAGDIFAGPDADLYHDFRALLDSHLPSK</sequence>